<organism evidence="1">
    <name type="scientific">marine metagenome</name>
    <dbReference type="NCBI Taxonomy" id="408172"/>
    <lineage>
        <taxon>unclassified sequences</taxon>
        <taxon>metagenomes</taxon>
        <taxon>ecological metagenomes</taxon>
    </lineage>
</organism>
<accession>A0A382H5N1</accession>
<proteinExistence type="predicted"/>
<gene>
    <name evidence="1" type="ORF">METZ01_LOCUS235346</name>
</gene>
<reference evidence="1" key="1">
    <citation type="submission" date="2018-05" db="EMBL/GenBank/DDBJ databases">
        <authorList>
            <person name="Lanie J.A."/>
            <person name="Ng W.-L."/>
            <person name="Kazmierczak K.M."/>
            <person name="Andrzejewski T.M."/>
            <person name="Davidsen T.M."/>
            <person name="Wayne K.J."/>
            <person name="Tettelin H."/>
            <person name="Glass J.I."/>
            <person name="Rusch D."/>
            <person name="Podicherti R."/>
            <person name="Tsui H.-C.T."/>
            <person name="Winkler M.E."/>
        </authorList>
    </citation>
    <scope>NUCLEOTIDE SEQUENCE</scope>
</reference>
<feature type="non-terminal residue" evidence="1">
    <location>
        <position position="78"/>
    </location>
</feature>
<protein>
    <submittedName>
        <fullName evidence="1">Uncharacterized protein</fullName>
    </submittedName>
</protein>
<dbReference type="AlphaFoldDB" id="A0A382H5N1"/>
<dbReference type="EMBL" id="UINC01059265">
    <property type="protein sequence ID" value="SVB82492.1"/>
    <property type="molecule type" value="Genomic_DNA"/>
</dbReference>
<evidence type="ECO:0000313" key="1">
    <source>
        <dbReference type="EMBL" id="SVB82492.1"/>
    </source>
</evidence>
<sequence length="78" mass="8965">MDLAALNASKIAHCKNDGKPDILHFLFENQEQWAKGSEIEDINSNLKKILDTEKYGINIDKCINNKKVEDHILEDRIN</sequence>
<name>A0A382H5N1_9ZZZZ</name>